<dbReference type="AlphaFoldDB" id="A0A1L9VCS2"/>
<dbReference type="RefSeq" id="XP_022398340.1">
    <property type="nucleotide sequence ID" value="XM_022544883.1"/>
</dbReference>
<sequence>MSLNVSLIHLNYFLLPQIYLSQIKTKMSAPNPGRQSPDPERQSGAQQRDPVSAGKTLPEFRGEPRHSQVESEETKNTKLESNPVHRLEEIEAKKYQK</sequence>
<organism evidence="2 3">
    <name type="scientific">Aspergillus glaucus CBS 516.65</name>
    <dbReference type="NCBI Taxonomy" id="1160497"/>
    <lineage>
        <taxon>Eukaryota</taxon>
        <taxon>Fungi</taxon>
        <taxon>Dikarya</taxon>
        <taxon>Ascomycota</taxon>
        <taxon>Pezizomycotina</taxon>
        <taxon>Eurotiomycetes</taxon>
        <taxon>Eurotiomycetidae</taxon>
        <taxon>Eurotiales</taxon>
        <taxon>Aspergillaceae</taxon>
        <taxon>Aspergillus</taxon>
        <taxon>Aspergillus subgen. Aspergillus</taxon>
    </lineage>
</organism>
<reference evidence="3" key="1">
    <citation type="journal article" date="2017" name="Genome Biol.">
        <title>Comparative genomics reveals high biological diversity and specific adaptations in the industrially and medically important fungal genus Aspergillus.</title>
        <authorList>
            <person name="de Vries R.P."/>
            <person name="Riley R."/>
            <person name="Wiebenga A."/>
            <person name="Aguilar-Osorio G."/>
            <person name="Amillis S."/>
            <person name="Uchima C.A."/>
            <person name="Anderluh G."/>
            <person name="Asadollahi M."/>
            <person name="Askin M."/>
            <person name="Barry K."/>
            <person name="Battaglia E."/>
            <person name="Bayram O."/>
            <person name="Benocci T."/>
            <person name="Braus-Stromeyer S.A."/>
            <person name="Caldana C."/>
            <person name="Canovas D."/>
            <person name="Cerqueira G.C."/>
            <person name="Chen F."/>
            <person name="Chen W."/>
            <person name="Choi C."/>
            <person name="Clum A."/>
            <person name="Dos Santos R.A."/>
            <person name="Damasio A.R."/>
            <person name="Diallinas G."/>
            <person name="Emri T."/>
            <person name="Fekete E."/>
            <person name="Flipphi M."/>
            <person name="Freyberg S."/>
            <person name="Gallo A."/>
            <person name="Gournas C."/>
            <person name="Habgood R."/>
            <person name="Hainaut M."/>
            <person name="Harispe M.L."/>
            <person name="Henrissat B."/>
            <person name="Hilden K.S."/>
            <person name="Hope R."/>
            <person name="Hossain A."/>
            <person name="Karabika E."/>
            <person name="Karaffa L."/>
            <person name="Karanyi Z."/>
            <person name="Krasevec N."/>
            <person name="Kuo A."/>
            <person name="Kusch H."/>
            <person name="LaButti K."/>
            <person name="Lagendijk E.L."/>
            <person name="Lapidus A."/>
            <person name="Levasseur A."/>
            <person name="Lindquist E."/>
            <person name="Lipzen A."/>
            <person name="Logrieco A.F."/>
            <person name="MacCabe A."/>
            <person name="Maekelae M.R."/>
            <person name="Malavazi I."/>
            <person name="Melin P."/>
            <person name="Meyer V."/>
            <person name="Mielnichuk N."/>
            <person name="Miskei M."/>
            <person name="Molnar A.P."/>
            <person name="Mule G."/>
            <person name="Ngan C.Y."/>
            <person name="Orejas M."/>
            <person name="Orosz E."/>
            <person name="Ouedraogo J.P."/>
            <person name="Overkamp K.M."/>
            <person name="Park H.-S."/>
            <person name="Perrone G."/>
            <person name="Piumi F."/>
            <person name="Punt P.J."/>
            <person name="Ram A.F."/>
            <person name="Ramon A."/>
            <person name="Rauscher S."/>
            <person name="Record E."/>
            <person name="Riano-Pachon D.M."/>
            <person name="Robert V."/>
            <person name="Roehrig J."/>
            <person name="Ruller R."/>
            <person name="Salamov A."/>
            <person name="Salih N.S."/>
            <person name="Samson R.A."/>
            <person name="Sandor E."/>
            <person name="Sanguinetti M."/>
            <person name="Schuetze T."/>
            <person name="Sepcic K."/>
            <person name="Shelest E."/>
            <person name="Sherlock G."/>
            <person name="Sophianopoulou V."/>
            <person name="Squina F.M."/>
            <person name="Sun H."/>
            <person name="Susca A."/>
            <person name="Todd R.B."/>
            <person name="Tsang A."/>
            <person name="Unkles S.E."/>
            <person name="van de Wiele N."/>
            <person name="van Rossen-Uffink D."/>
            <person name="Oliveira J.V."/>
            <person name="Vesth T.C."/>
            <person name="Visser J."/>
            <person name="Yu J.-H."/>
            <person name="Zhou M."/>
            <person name="Andersen M.R."/>
            <person name="Archer D.B."/>
            <person name="Baker S.E."/>
            <person name="Benoit I."/>
            <person name="Brakhage A.A."/>
            <person name="Braus G.H."/>
            <person name="Fischer R."/>
            <person name="Frisvad J.C."/>
            <person name="Goldman G.H."/>
            <person name="Houbraken J."/>
            <person name="Oakley B."/>
            <person name="Pocsi I."/>
            <person name="Scazzocchio C."/>
            <person name="Seiboth B."/>
            <person name="vanKuyk P.A."/>
            <person name="Wortman J."/>
            <person name="Dyer P.S."/>
            <person name="Grigoriev I.V."/>
        </authorList>
    </citation>
    <scope>NUCLEOTIDE SEQUENCE [LARGE SCALE GENOMIC DNA]</scope>
    <source>
        <strain evidence="3">CBS 516.65</strain>
    </source>
</reference>
<accession>A0A1L9VCS2</accession>
<evidence type="ECO:0000256" key="1">
    <source>
        <dbReference type="SAM" id="MobiDB-lite"/>
    </source>
</evidence>
<dbReference type="EMBL" id="KV878905">
    <property type="protein sequence ID" value="OJJ81642.1"/>
    <property type="molecule type" value="Genomic_DNA"/>
</dbReference>
<dbReference type="STRING" id="1160497.A0A1L9VCS2"/>
<proteinExistence type="predicted"/>
<dbReference type="Proteomes" id="UP000184300">
    <property type="component" value="Unassembled WGS sequence"/>
</dbReference>
<dbReference type="GeneID" id="34461144"/>
<keyword evidence="3" id="KW-1185">Reference proteome</keyword>
<feature type="compositionally biased region" description="Basic and acidic residues" evidence="1">
    <location>
        <begin position="58"/>
        <end position="97"/>
    </location>
</feature>
<dbReference type="VEuPathDB" id="FungiDB:ASPGLDRAFT_37954"/>
<evidence type="ECO:0000313" key="2">
    <source>
        <dbReference type="EMBL" id="OJJ81642.1"/>
    </source>
</evidence>
<evidence type="ECO:0000313" key="3">
    <source>
        <dbReference type="Proteomes" id="UP000184300"/>
    </source>
</evidence>
<dbReference type="OrthoDB" id="5375886at2759"/>
<protein>
    <submittedName>
        <fullName evidence="2">Uncharacterized protein</fullName>
    </submittedName>
</protein>
<feature type="region of interest" description="Disordered" evidence="1">
    <location>
        <begin position="26"/>
        <end position="97"/>
    </location>
</feature>
<gene>
    <name evidence="2" type="ORF">ASPGLDRAFT_37954</name>
</gene>
<name>A0A1L9VCS2_ASPGL</name>